<accession>S9QS88</accession>
<evidence type="ECO:0000313" key="2">
    <source>
        <dbReference type="Proteomes" id="UP000011682"/>
    </source>
</evidence>
<protein>
    <submittedName>
        <fullName evidence="1">Uncharacterized protein</fullName>
    </submittedName>
</protein>
<comment type="caution">
    <text evidence="1">The sequence shown here is derived from an EMBL/GenBank/DDBJ whole genome shotgun (WGS) entry which is preliminary data.</text>
</comment>
<sequence>MPSHPSFLFVECNGERSFPLSGESLHVLSGDSRQCLTRYWCEWTGRLWP</sequence>
<evidence type="ECO:0000313" key="1">
    <source>
        <dbReference type="EMBL" id="EPX59503.1"/>
    </source>
</evidence>
<reference evidence="1" key="1">
    <citation type="submission" date="2013-05" db="EMBL/GenBank/DDBJ databases">
        <title>Genome assembly of Cystobacter fuscus DSM 2262.</title>
        <authorList>
            <person name="Sharma G."/>
            <person name="Khatri I."/>
            <person name="Kaur C."/>
            <person name="Mayilraj S."/>
            <person name="Subramanian S."/>
        </authorList>
    </citation>
    <scope>NUCLEOTIDE SEQUENCE [LARGE SCALE GENOMIC DNA]</scope>
    <source>
        <strain evidence="1">DSM 2262</strain>
    </source>
</reference>
<keyword evidence="2" id="KW-1185">Reference proteome</keyword>
<dbReference type="Proteomes" id="UP000011682">
    <property type="component" value="Unassembled WGS sequence"/>
</dbReference>
<name>S9QS88_CYSF2</name>
<proteinExistence type="predicted"/>
<organism evidence="1 2">
    <name type="scientific">Cystobacter fuscus (strain ATCC 25194 / DSM 2262 / NBRC 100088 / M29)</name>
    <dbReference type="NCBI Taxonomy" id="1242864"/>
    <lineage>
        <taxon>Bacteria</taxon>
        <taxon>Pseudomonadati</taxon>
        <taxon>Myxococcota</taxon>
        <taxon>Myxococcia</taxon>
        <taxon>Myxococcales</taxon>
        <taxon>Cystobacterineae</taxon>
        <taxon>Archangiaceae</taxon>
        <taxon>Cystobacter</taxon>
    </lineage>
</organism>
<gene>
    <name evidence="1" type="ORF">D187_002993</name>
</gene>
<dbReference type="AlphaFoldDB" id="S9QS88"/>
<dbReference type="EMBL" id="ANAH02000017">
    <property type="protein sequence ID" value="EPX59503.1"/>
    <property type="molecule type" value="Genomic_DNA"/>
</dbReference>